<gene>
    <name evidence="4" type="ORF">I350_03843</name>
</gene>
<dbReference type="InterPro" id="IPR050425">
    <property type="entry name" value="NAD(P)_dehydrat-like"/>
</dbReference>
<name>A0A1E3K4Y2_9TREE</name>
<dbReference type="GO" id="GO:0016616">
    <property type="term" value="F:oxidoreductase activity, acting on the CH-OH group of donors, NAD or NADP as acceptor"/>
    <property type="evidence" value="ECO:0007669"/>
    <property type="project" value="TreeGrafter"/>
</dbReference>
<dbReference type="SUPFAM" id="SSF51735">
    <property type="entry name" value="NAD(P)-binding Rossmann-fold domains"/>
    <property type="match status" value="1"/>
</dbReference>
<dbReference type="InterPro" id="IPR036291">
    <property type="entry name" value="NAD(P)-bd_dom_sf"/>
</dbReference>
<keyword evidence="1" id="KW-0560">Oxidoreductase</keyword>
<feature type="domain" description="NAD-dependent epimerase/dehydratase" evidence="3">
    <location>
        <begin position="8"/>
        <end position="271"/>
    </location>
</feature>
<reference evidence="4 5" key="1">
    <citation type="submission" date="2016-06" db="EMBL/GenBank/DDBJ databases">
        <title>Evolution of pathogenesis and genome organization in the Tremellales.</title>
        <authorList>
            <person name="Cuomo C."/>
            <person name="Litvintseva A."/>
            <person name="Heitman J."/>
            <person name="Chen Y."/>
            <person name="Sun S."/>
            <person name="Springer D."/>
            <person name="Dromer F."/>
            <person name="Young S."/>
            <person name="Zeng Q."/>
            <person name="Chapman S."/>
            <person name="Gujja S."/>
            <person name="Saif S."/>
            <person name="Birren B."/>
        </authorList>
    </citation>
    <scope>NUCLEOTIDE SEQUENCE [LARGE SCALE GENOMIC DNA]</scope>
    <source>
        <strain evidence="4 5">CBS 6273</strain>
    </source>
</reference>
<comment type="similarity">
    <text evidence="2">Belongs to the NAD(P)-dependent epimerase/dehydratase family. Dihydroflavonol-4-reductase subfamily.</text>
</comment>
<evidence type="ECO:0000256" key="2">
    <source>
        <dbReference type="ARBA" id="ARBA00023445"/>
    </source>
</evidence>
<evidence type="ECO:0000256" key="1">
    <source>
        <dbReference type="ARBA" id="ARBA00023002"/>
    </source>
</evidence>
<dbReference type="Pfam" id="PF01370">
    <property type="entry name" value="Epimerase"/>
    <property type="match status" value="1"/>
</dbReference>
<dbReference type="Gene3D" id="3.40.50.720">
    <property type="entry name" value="NAD(P)-binding Rossmann-like Domain"/>
    <property type="match status" value="1"/>
</dbReference>
<comment type="caution">
    <text evidence="4">The sequence shown here is derived from an EMBL/GenBank/DDBJ whole genome shotgun (WGS) entry which is preliminary data.</text>
</comment>
<evidence type="ECO:0000313" key="4">
    <source>
        <dbReference type="EMBL" id="ODO08254.1"/>
    </source>
</evidence>
<dbReference type="PANTHER" id="PTHR10366">
    <property type="entry name" value="NAD DEPENDENT EPIMERASE/DEHYDRATASE"/>
    <property type="match status" value="1"/>
</dbReference>
<sequence>MSPSIPTIAITGINGFIATDLVLHFLSRNWHVRGSVRTPSQADKLKSHPLYEQHLTSGTLKVIVVEDLAKSDLSGLLEGVDAIAGIAAPLPQLDNTTLTWDDYKEPTIEPILRILGYAQKSSTIKSVTFLSSAASTVDLTLTSGKVYTENDWNPYTEELCKTLDAKKRSRDGMASVTWYFAAKKLAEQAVLRFQETERPSFSITTICPPMIYGPAQYITSVEQIENLAGGSQQEFLNLFAGKTRPLPHQYFWSFVDIRDVSEAFYIAITKGISGKFLVSAHGYNWQEFADKLRKLRPDLDAYFPLSEPKRYPAHGWSIDSSKSEKQLGIQWRSTEETLLAAVEFYEKLGLFKSAPGTKQV</sequence>
<dbReference type="Proteomes" id="UP000095149">
    <property type="component" value="Unassembled WGS sequence"/>
</dbReference>
<evidence type="ECO:0000259" key="3">
    <source>
        <dbReference type="Pfam" id="PF01370"/>
    </source>
</evidence>
<dbReference type="AlphaFoldDB" id="A0A1E3K4Y2"/>
<proteinExistence type="inferred from homology"/>
<accession>A0A1E3K4Y2</accession>
<protein>
    <recommendedName>
        <fullName evidence="3">NAD-dependent epimerase/dehydratase domain-containing protein</fullName>
    </recommendedName>
</protein>
<organism evidence="4 5">
    <name type="scientific">Cryptococcus amylolentus CBS 6273</name>
    <dbReference type="NCBI Taxonomy" id="1296118"/>
    <lineage>
        <taxon>Eukaryota</taxon>
        <taxon>Fungi</taxon>
        <taxon>Dikarya</taxon>
        <taxon>Basidiomycota</taxon>
        <taxon>Agaricomycotina</taxon>
        <taxon>Tremellomycetes</taxon>
        <taxon>Tremellales</taxon>
        <taxon>Cryptococcaceae</taxon>
        <taxon>Cryptococcus</taxon>
    </lineage>
</organism>
<evidence type="ECO:0000313" key="5">
    <source>
        <dbReference type="Proteomes" id="UP000095149"/>
    </source>
</evidence>
<dbReference type="EMBL" id="MEKH01000005">
    <property type="protein sequence ID" value="ODO08254.1"/>
    <property type="molecule type" value="Genomic_DNA"/>
</dbReference>
<dbReference type="InterPro" id="IPR001509">
    <property type="entry name" value="Epimerase_deHydtase"/>
</dbReference>
<dbReference type="PANTHER" id="PTHR10366:SF579">
    <property type="entry name" value="3-BETA HYDROXYSTEROID DEHYDROGENASE_ISOMERASE FAMILY PROTEIN (AFU_ORTHOLOGUE AFUA_3G02250)"/>
    <property type="match status" value="1"/>
</dbReference>